<dbReference type="PANTHER" id="PTHR32305">
    <property type="match status" value="1"/>
</dbReference>
<proteinExistence type="predicted"/>
<dbReference type="Gene3D" id="2.180.10.10">
    <property type="entry name" value="RHS repeat-associated core"/>
    <property type="match status" value="1"/>
</dbReference>
<dbReference type="Pfam" id="PF15659">
    <property type="entry name" value="Toxin-JAB1"/>
    <property type="match status" value="1"/>
</dbReference>
<dbReference type="InterPro" id="IPR028218">
    <property type="entry name" value="Toxin-JAB1"/>
</dbReference>
<reference evidence="1" key="1">
    <citation type="submission" date="2020-12" db="EMBL/GenBank/DDBJ databases">
        <authorList>
            <person name="Rodrigo-Torres L."/>
            <person name="Arahal R. D."/>
            <person name="Lucena T."/>
        </authorList>
    </citation>
    <scope>NUCLEOTIDE SEQUENCE</scope>
    <source>
        <strain evidence="1">CECT 9390</strain>
    </source>
</reference>
<gene>
    <name evidence="1" type="ORF">CHRY9390_01634</name>
</gene>
<dbReference type="InterPro" id="IPR050708">
    <property type="entry name" value="T6SS_VgrG/RHS"/>
</dbReference>
<dbReference type="NCBIfam" id="TIGR03696">
    <property type="entry name" value="Rhs_assc_core"/>
    <property type="match status" value="1"/>
</dbReference>
<keyword evidence="2" id="KW-1185">Reference proteome</keyword>
<organism evidence="1 2">
    <name type="scientific">Chryseobacterium aquaeductus</name>
    <dbReference type="NCBI Taxonomy" id="2675056"/>
    <lineage>
        <taxon>Bacteria</taxon>
        <taxon>Pseudomonadati</taxon>
        <taxon>Bacteroidota</taxon>
        <taxon>Flavobacteriia</taxon>
        <taxon>Flavobacteriales</taxon>
        <taxon>Weeksellaceae</taxon>
        <taxon>Chryseobacterium group</taxon>
        <taxon>Chryseobacterium</taxon>
    </lineage>
</organism>
<dbReference type="PANTHER" id="PTHR32305:SF15">
    <property type="entry name" value="PROTEIN RHSA-RELATED"/>
    <property type="match status" value="1"/>
</dbReference>
<protein>
    <recommendedName>
        <fullName evidence="3">RHS repeat-associated core domain-containing protein</fullName>
    </recommendedName>
</protein>
<evidence type="ECO:0000313" key="2">
    <source>
        <dbReference type="Proteomes" id="UP000662618"/>
    </source>
</evidence>
<name>A0A9N8QS16_9FLAO</name>
<dbReference type="AlphaFoldDB" id="A0A9N8QS16"/>
<evidence type="ECO:0000313" key="1">
    <source>
        <dbReference type="EMBL" id="CAD7807276.1"/>
    </source>
</evidence>
<sequence>MYDYGARFYMPDIGRWGVVDPLAEKYHAFSTYNYVLNNPISNIDPDGMQVFTDYKLLQNGEIQRVNPLDGSEKRKDDRLFTTDITGKVSSDSEVFTVDKNKATDNSIIGQLAQTNDAKLGDSFGKSSNPFFSEGFTNNLETAFNLYNFLDNNTSSGIEFSLANYSSKGKDNFQIASMHDVNTSKIHSNKFSQDNLVWSIHNHDGKLGLMYREISNQFETDINTMWRMMKENASKKLGYPSFFIVNDNSRMIEVNSKGANTKSTKPFNVPFLKTLNRVHGK</sequence>
<dbReference type="InterPro" id="IPR022385">
    <property type="entry name" value="Rhs_assc_core"/>
</dbReference>
<dbReference type="EMBL" id="CAJIMS010000001">
    <property type="protein sequence ID" value="CAD7807276.1"/>
    <property type="molecule type" value="Genomic_DNA"/>
</dbReference>
<evidence type="ECO:0008006" key="3">
    <source>
        <dbReference type="Google" id="ProtNLM"/>
    </source>
</evidence>
<accession>A0A9N8QS16</accession>
<dbReference type="Proteomes" id="UP000662618">
    <property type="component" value="Unassembled WGS sequence"/>
</dbReference>
<comment type="caution">
    <text evidence="1">The sequence shown here is derived from an EMBL/GenBank/DDBJ whole genome shotgun (WGS) entry which is preliminary data.</text>
</comment>